<keyword evidence="3" id="KW-1185">Reference proteome</keyword>
<gene>
    <name evidence="2" type="ORF">GRI40_09725</name>
</gene>
<reference evidence="2 3" key="1">
    <citation type="submission" date="2019-12" db="EMBL/GenBank/DDBJ databases">
        <title>Genomic-based taxomic classification of the family Erythrobacteraceae.</title>
        <authorList>
            <person name="Xu L."/>
        </authorList>
    </citation>
    <scope>NUCLEOTIDE SEQUENCE [LARGE SCALE GENOMIC DNA]</scope>
    <source>
        <strain evidence="2 3">100921-2</strain>
    </source>
</reference>
<evidence type="ECO:0000313" key="2">
    <source>
        <dbReference type="EMBL" id="MXO75493.1"/>
    </source>
</evidence>
<organism evidence="2 3">
    <name type="scientific">Tsuneonella aeria</name>
    <dbReference type="NCBI Taxonomy" id="1837929"/>
    <lineage>
        <taxon>Bacteria</taxon>
        <taxon>Pseudomonadati</taxon>
        <taxon>Pseudomonadota</taxon>
        <taxon>Alphaproteobacteria</taxon>
        <taxon>Sphingomonadales</taxon>
        <taxon>Erythrobacteraceae</taxon>
        <taxon>Tsuneonella</taxon>
    </lineage>
</organism>
<keyword evidence="1" id="KW-0472">Membrane</keyword>
<keyword evidence="1" id="KW-0812">Transmembrane</keyword>
<name>A0A6I4TEK5_9SPHN</name>
<comment type="caution">
    <text evidence="2">The sequence shown here is derived from an EMBL/GenBank/DDBJ whole genome shotgun (WGS) entry which is preliminary data.</text>
</comment>
<evidence type="ECO:0000256" key="1">
    <source>
        <dbReference type="SAM" id="Phobius"/>
    </source>
</evidence>
<protein>
    <submittedName>
        <fullName evidence="2">Uncharacterized protein</fullName>
    </submittedName>
</protein>
<dbReference type="OrthoDB" id="7424229at2"/>
<evidence type="ECO:0000313" key="3">
    <source>
        <dbReference type="Proteomes" id="UP000439522"/>
    </source>
</evidence>
<sequence length="415" mass="43259">MATDTDTATDGIRPPPQKADPVRSIFIALVGLVLAVVVGAAAFAQAGFALNPMAAAQAFPLDGQALAKEAELQLALARARSRNPILPPDAATIAHARAAYAREPLEPEAVAILANAGAEGDSGQAMRTLEAAHALSRRSIIVNTELISRLSQAGKDEPALRLLDEILRQDTAAQGPLLTQMAAYAGNRSLQPIFLDLLAQDAPWVSPFWRQVAQSPVGLKNAVSLRLGYAGRGGAVDPEVDRLLVAGLAGQARYDDAARLAAGLFPALRSVGTPGSGNLVRDPDFRQKDAVIPFGWEMTSNGDYGAGFQGTGGGIVISALPGSRGTVAQQLVALPSQPLAIGAEVATQSGRRDDLSVELRCAGNAQMLVSVPVSRLPARVPAPSCKWGWLRFVVAIPADGEGADWTVRQVSLTGT</sequence>
<proteinExistence type="predicted"/>
<dbReference type="EMBL" id="WTZA01000001">
    <property type="protein sequence ID" value="MXO75493.1"/>
    <property type="molecule type" value="Genomic_DNA"/>
</dbReference>
<accession>A0A6I4TEK5</accession>
<dbReference type="Proteomes" id="UP000439522">
    <property type="component" value="Unassembled WGS sequence"/>
</dbReference>
<keyword evidence="1" id="KW-1133">Transmembrane helix</keyword>
<dbReference type="RefSeq" id="WP_160611128.1">
    <property type="nucleotide sequence ID" value="NZ_WTZA01000001.1"/>
</dbReference>
<dbReference type="AlphaFoldDB" id="A0A6I4TEK5"/>
<feature type="transmembrane region" description="Helical" evidence="1">
    <location>
        <begin position="25"/>
        <end position="44"/>
    </location>
</feature>